<dbReference type="GO" id="GO:0044550">
    <property type="term" value="P:secondary metabolite biosynthetic process"/>
    <property type="evidence" value="ECO:0007669"/>
    <property type="project" value="TreeGrafter"/>
</dbReference>
<dbReference type="FunFam" id="3.40.50.980:FF:000001">
    <property type="entry name" value="Non-ribosomal peptide synthetase"/>
    <property type="match status" value="1"/>
</dbReference>
<dbReference type="Pfam" id="PF00501">
    <property type="entry name" value="AMP-binding"/>
    <property type="match status" value="1"/>
</dbReference>
<dbReference type="PROSITE" id="PS00455">
    <property type="entry name" value="AMP_BINDING"/>
    <property type="match status" value="1"/>
</dbReference>
<sequence>MTSWNDSAVEVRPGLVHELVAERARLCPGAVAVSYEGRVLSYADLDAWANRLARVLRARGVGVGSLVGVCVGRSERLPVVLLAVLKAGGGYVPLDPEYPADRLAFMLADSGAGLLLVEDEFTVRLSELAGFGGEVFVVDGDGGGDVGVESGAALEVGVVPGDVAYVIYTSGSTGRPKGVLVEHGNVVNLLEGTRERFGFGSDDVWSLFHSYAFDFSVWELWGALVSGGRVVVVPRALTRSPEGLWALLVDEGVTVLNQTPSMFAQVARAAVDSGGVGLARLEWVIFGGEALEAVHVREWFTAVGSA</sequence>
<dbReference type="PRINTS" id="PR00154">
    <property type="entry name" value="AMPBINDING"/>
</dbReference>
<name>A0A5D4H5D7_9ACTN</name>
<gene>
    <name evidence="2" type="ORF">FY004_40160</name>
</gene>
<dbReference type="InterPro" id="IPR000873">
    <property type="entry name" value="AMP-dep_synth/lig_dom"/>
</dbReference>
<protein>
    <submittedName>
        <fullName evidence="2">AMP-binding protein</fullName>
    </submittedName>
</protein>
<dbReference type="InterPro" id="IPR020459">
    <property type="entry name" value="AMP-binding"/>
</dbReference>
<evidence type="ECO:0000313" key="3">
    <source>
        <dbReference type="Proteomes" id="UP000323242"/>
    </source>
</evidence>
<accession>A0A5D4H5D7</accession>
<proteinExistence type="predicted"/>
<evidence type="ECO:0000313" key="2">
    <source>
        <dbReference type="EMBL" id="TYR35502.1"/>
    </source>
</evidence>
<dbReference type="GO" id="GO:0005829">
    <property type="term" value="C:cytosol"/>
    <property type="evidence" value="ECO:0007669"/>
    <property type="project" value="TreeGrafter"/>
</dbReference>
<dbReference type="PANTHER" id="PTHR45527:SF14">
    <property type="entry name" value="PLIPASTATIN SYNTHASE SUBUNIT B"/>
    <property type="match status" value="1"/>
</dbReference>
<feature type="non-terminal residue" evidence="2">
    <location>
        <position position="306"/>
    </location>
</feature>
<dbReference type="Proteomes" id="UP000323242">
    <property type="component" value="Unassembled WGS sequence"/>
</dbReference>
<evidence type="ECO:0000259" key="1">
    <source>
        <dbReference type="Pfam" id="PF00501"/>
    </source>
</evidence>
<dbReference type="GO" id="GO:0031177">
    <property type="term" value="F:phosphopantetheine binding"/>
    <property type="evidence" value="ECO:0007669"/>
    <property type="project" value="TreeGrafter"/>
</dbReference>
<comment type="caution">
    <text evidence="2">The sequence shown here is derived from an EMBL/GenBank/DDBJ whole genome shotgun (WGS) entry which is preliminary data.</text>
</comment>
<dbReference type="EMBL" id="VSZQ01000661">
    <property type="protein sequence ID" value="TYR35502.1"/>
    <property type="molecule type" value="Genomic_DNA"/>
</dbReference>
<keyword evidence="3" id="KW-1185">Reference proteome</keyword>
<dbReference type="Gene3D" id="3.40.50.980">
    <property type="match status" value="2"/>
</dbReference>
<reference evidence="2 3" key="1">
    <citation type="submission" date="2019-08" db="EMBL/GenBank/DDBJ databases">
        <title>Draft genome for granaticin producer strain Streptomyces parvus C05.</title>
        <authorList>
            <person name="Gonzalez-Pimentel J.L."/>
        </authorList>
    </citation>
    <scope>NUCLEOTIDE SEQUENCE [LARGE SCALE GENOMIC DNA]</scope>
    <source>
        <strain evidence="2 3">C05</strain>
    </source>
</reference>
<dbReference type="GO" id="GO:0043041">
    <property type="term" value="P:amino acid activation for nonribosomal peptide biosynthetic process"/>
    <property type="evidence" value="ECO:0007669"/>
    <property type="project" value="TreeGrafter"/>
</dbReference>
<dbReference type="AlphaFoldDB" id="A0A5D4H5D7"/>
<dbReference type="SUPFAM" id="SSF56801">
    <property type="entry name" value="Acetyl-CoA synthetase-like"/>
    <property type="match status" value="1"/>
</dbReference>
<organism evidence="2 3">
    <name type="scientific">Streptomyces parvus</name>
    <dbReference type="NCBI Taxonomy" id="66428"/>
    <lineage>
        <taxon>Bacteria</taxon>
        <taxon>Bacillati</taxon>
        <taxon>Actinomycetota</taxon>
        <taxon>Actinomycetes</taxon>
        <taxon>Kitasatosporales</taxon>
        <taxon>Streptomycetaceae</taxon>
        <taxon>Streptomyces</taxon>
    </lineage>
</organism>
<dbReference type="InterPro" id="IPR020845">
    <property type="entry name" value="AMP-binding_CS"/>
</dbReference>
<feature type="domain" description="AMP-dependent synthetase/ligase" evidence="1">
    <location>
        <begin position="21"/>
        <end position="304"/>
    </location>
</feature>
<dbReference type="PANTHER" id="PTHR45527">
    <property type="entry name" value="NONRIBOSOMAL PEPTIDE SYNTHETASE"/>
    <property type="match status" value="1"/>
</dbReference>